<dbReference type="Gene3D" id="3.55.50.30">
    <property type="match status" value="1"/>
</dbReference>
<evidence type="ECO:0000313" key="4">
    <source>
        <dbReference type="Proteomes" id="UP000251241"/>
    </source>
</evidence>
<keyword evidence="1" id="KW-0472">Membrane</keyword>
<dbReference type="InterPro" id="IPR032508">
    <property type="entry name" value="FecR_C"/>
</dbReference>
<evidence type="ECO:0000256" key="1">
    <source>
        <dbReference type="SAM" id="Phobius"/>
    </source>
</evidence>
<keyword evidence="1" id="KW-0812">Transmembrane</keyword>
<dbReference type="EMBL" id="UAUU01000005">
    <property type="protein sequence ID" value="SPZ85056.1"/>
    <property type="molecule type" value="Genomic_DNA"/>
</dbReference>
<dbReference type="Pfam" id="PF16344">
    <property type="entry name" value="FecR_C"/>
    <property type="match status" value="1"/>
</dbReference>
<dbReference type="Proteomes" id="UP000251241">
    <property type="component" value="Unassembled WGS sequence"/>
</dbReference>
<evidence type="ECO:0000259" key="2">
    <source>
        <dbReference type="Pfam" id="PF16344"/>
    </source>
</evidence>
<reference evidence="3 4" key="1">
    <citation type="submission" date="2018-06" db="EMBL/GenBank/DDBJ databases">
        <authorList>
            <consortium name="Pathogen Informatics"/>
            <person name="Doyle S."/>
        </authorList>
    </citation>
    <scope>NUCLEOTIDE SEQUENCE [LARGE SCALE GENOMIC DNA]</scope>
    <source>
        <strain evidence="3 4">NCTC11343</strain>
    </source>
</reference>
<name>A0A2X2J089_SPHMU</name>
<feature type="domain" description="Protein FecR C-terminal" evidence="2">
    <location>
        <begin position="50"/>
        <end position="98"/>
    </location>
</feature>
<organism evidence="3 4">
    <name type="scientific">Sphingobacterium multivorum</name>
    <dbReference type="NCBI Taxonomy" id="28454"/>
    <lineage>
        <taxon>Bacteria</taxon>
        <taxon>Pseudomonadati</taxon>
        <taxon>Bacteroidota</taxon>
        <taxon>Sphingobacteriia</taxon>
        <taxon>Sphingobacteriales</taxon>
        <taxon>Sphingobacteriaceae</taxon>
        <taxon>Sphingobacterium</taxon>
    </lineage>
</organism>
<proteinExistence type="predicted"/>
<gene>
    <name evidence="3" type="ORF">NCTC11343_01613</name>
</gene>
<keyword evidence="1" id="KW-1133">Transmembrane helix</keyword>
<accession>A0A2X2J089</accession>
<evidence type="ECO:0000313" key="3">
    <source>
        <dbReference type="EMBL" id="SPZ85056.1"/>
    </source>
</evidence>
<protein>
    <recommendedName>
        <fullName evidence="2">Protein FecR C-terminal domain-containing protein</fullName>
    </recommendedName>
</protein>
<sequence>MIFYPFVRLHPWSLTLRSILIMKLIVLISLLTAMQLFAEGNAQTINLTAKHVTLNQVMRDLQKQSGVNFFLNGKSLAQTRLSVNIQHAKLEDALNAIVAPLDLEWIKKR</sequence>
<dbReference type="AlphaFoldDB" id="A0A2X2J089"/>
<feature type="transmembrane region" description="Helical" evidence="1">
    <location>
        <begin position="20"/>
        <end position="38"/>
    </location>
</feature>